<reference evidence="1" key="1">
    <citation type="submission" date="2022-05" db="EMBL/GenBank/DDBJ databases">
        <title>Chromosome-level genome of Chaenocephalus aceratus.</title>
        <authorList>
            <person name="Park H."/>
        </authorList>
    </citation>
    <scope>NUCLEOTIDE SEQUENCE</scope>
    <source>
        <strain evidence="1">KU_202001</strain>
    </source>
</reference>
<gene>
    <name evidence="1" type="ORF">KUCAC02_025537</name>
</gene>
<protein>
    <submittedName>
        <fullName evidence="1">Uncharacterized protein</fullName>
    </submittedName>
</protein>
<organism evidence="1 2">
    <name type="scientific">Chaenocephalus aceratus</name>
    <name type="common">Blackfin icefish</name>
    <name type="synonym">Chaenichthys aceratus</name>
    <dbReference type="NCBI Taxonomy" id="36190"/>
    <lineage>
        <taxon>Eukaryota</taxon>
        <taxon>Metazoa</taxon>
        <taxon>Chordata</taxon>
        <taxon>Craniata</taxon>
        <taxon>Vertebrata</taxon>
        <taxon>Euteleostomi</taxon>
        <taxon>Actinopterygii</taxon>
        <taxon>Neopterygii</taxon>
        <taxon>Teleostei</taxon>
        <taxon>Neoteleostei</taxon>
        <taxon>Acanthomorphata</taxon>
        <taxon>Eupercaria</taxon>
        <taxon>Perciformes</taxon>
        <taxon>Notothenioidei</taxon>
        <taxon>Channichthyidae</taxon>
        <taxon>Chaenocephalus</taxon>
    </lineage>
</organism>
<accession>A0ACB9VV57</accession>
<dbReference type="Proteomes" id="UP001057452">
    <property type="component" value="Chromosome 15"/>
</dbReference>
<keyword evidence="2" id="KW-1185">Reference proteome</keyword>
<name>A0ACB9VV57_CHAAC</name>
<sequence length="116" mass="12724">MEMYITGKLEEKQVESFNSTVIHRGPSLPHSVSPAGGKSVSAVNAIRCDLITQAYLKVSSGLLARHKIDLHQGQALKATAVCSAPGHKPNKLRFDMQRFTNTDRHTAQTALKTQRV</sequence>
<evidence type="ECO:0000313" key="1">
    <source>
        <dbReference type="EMBL" id="KAI4803890.1"/>
    </source>
</evidence>
<dbReference type="EMBL" id="CM043799">
    <property type="protein sequence ID" value="KAI4803890.1"/>
    <property type="molecule type" value="Genomic_DNA"/>
</dbReference>
<comment type="caution">
    <text evidence="1">The sequence shown here is derived from an EMBL/GenBank/DDBJ whole genome shotgun (WGS) entry which is preliminary data.</text>
</comment>
<proteinExistence type="predicted"/>
<evidence type="ECO:0000313" key="2">
    <source>
        <dbReference type="Proteomes" id="UP001057452"/>
    </source>
</evidence>